<proteinExistence type="predicted"/>
<comment type="caution">
    <text evidence="1">The sequence shown here is derived from an EMBL/GenBank/DDBJ whole genome shotgun (WGS) entry which is preliminary data.</text>
</comment>
<evidence type="ECO:0000313" key="1">
    <source>
        <dbReference type="EMBL" id="MFI2478700.1"/>
    </source>
</evidence>
<dbReference type="Proteomes" id="UP001611415">
    <property type="component" value="Unassembled WGS sequence"/>
</dbReference>
<accession>A0ABW7XC30</accession>
<organism evidence="1 2">
    <name type="scientific">Nocardia xishanensis</name>
    <dbReference type="NCBI Taxonomy" id="238964"/>
    <lineage>
        <taxon>Bacteria</taxon>
        <taxon>Bacillati</taxon>
        <taxon>Actinomycetota</taxon>
        <taxon>Actinomycetes</taxon>
        <taxon>Mycobacteriales</taxon>
        <taxon>Nocardiaceae</taxon>
        <taxon>Nocardia</taxon>
    </lineage>
</organism>
<dbReference type="EMBL" id="JBIRYO010000052">
    <property type="protein sequence ID" value="MFI2478700.1"/>
    <property type="molecule type" value="Genomic_DNA"/>
</dbReference>
<dbReference type="RefSeq" id="WP_397096333.1">
    <property type="nucleotide sequence ID" value="NZ_JBIRYO010000052.1"/>
</dbReference>
<dbReference type="InterPro" id="IPR007877">
    <property type="entry name" value="DUF707"/>
</dbReference>
<gene>
    <name evidence="1" type="ORF">ACH49W_35640</name>
</gene>
<dbReference type="Pfam" id="PF05212">
    <property type="entry name" value="DUF707"/>
    <property type="match status" value="1"/>
</dbReference>
<keyword evidence="2" id="KW-1185">Reference proteome</keyword>
<evidence type="ECO:0000313" key="2">
    <source>
        <dbReference type="Proteomes" id="UP001611415"/>
    </source>
</evidence>
<name>A0ABW7XC30_9NOCA</name>
<sequence>MTPRSQRRRNLVVLRAGEGSLHEQWLAGSQPRTWDLVVSYFGDDPDRFRTDDVLRLDRKGTKWTALHHVLTVDLAEVIDDYDYIWLPDDDLATDTDTINDIFEYTARYQLSLSQPALTEDSYFTHEITLVDRRYELRYTNFVEIMAPCFHRDFLLRCLPTFAVTQTGWGLDFHWPKFVSDTYSIAILDVATVRHTRPVGGPNLTAARATGIDPWNEYCEYLVQHEIYDLTTRVHQGVGVGRPRATEEPIAICATIDRYWPGLSTWLNHHGAHANLLIVYSGDPAVRMLVEATEFPIMLCDNTSDASEPDAREVANIGAAITAARTAEMEWLLPLGPRELFHDDGSRHWQISGADHVVFLAHEAVPMPHPVADPFRECTVFRVNGRSPFLDAPATRSAVRLSAAGIAPADKHGFTGFAGASGTVTAPVILHYPYPSFESWLTRAEQVGSTGGAAARDFADYSRNLLHVAVAHGTLEGARACFQADIPCDGMVDQMVRTGELTRIHPDLFAPRTPRITRRPPANTSYPDMAIIYWFYKEPEVTRNHLQLLREHNPDRQIFGLFGGRIHEAAAYRDLLGDLLDDFWCYEGTYGHDPYTKWMHGDLLVLDWYDKRGRFLTWELVTIVQWDMLVFADLTTLFPDIKPDQAYFSGYQELDDDIEWHWPWTSPEGGHRDDYLAFSQAIADQYGYTGPKKCCFYILEILPKRFFDGHLGLADKHLGMLEYKNPTLATVFDIDIHHQDIGVRWSEKQQSITQAPINPMKMEITTSYIDNELEDPDGWRLFHPFSTVWSNPGRARARPVPESLRQW</sequence>
<protein>
    <submittedName>
        <fullName evidence="1">DUF707 domain-containing protein</fullName>
    </submittedName>
</protein>
<reference evidence="1 2" key="1">
    <citation type="submission" date="2024-10" db="EMBL/GenBank/DDBJ databases">
        <title>The Natural Products Discovery Center: Release of the First 8490 Sequenced Strains for Exploring Actinobacteria Biosynthetic Diversity.</title>
        <authorList>
            <person name="Kalkreuter E."/>
            <person name="Kautsar S.A."/>
            <person name="Yang D."/>
            <person name="Bader C.D."/>
            <person name="Teijaro C.N."/>
            <person name="Fluegel L."/>
            <person name="Davis C.M."/>
            <person name="Simpson J.R."/>
            <person name="Lauterbach L."/>
            <person name="Steele A.D."/>
            <person name="Gui C."/>
            <person name="Meng S."/>
            <person name="Li G."/>
            <person name="Viehrig K."/>
            <person name="Ye F."/>
            <person name="Su P."/>
            <person name="Kiefer A.F."/>
            <person name="Nichols A."/>
            <person name="Cepeda A.J."/>
            <person name="Yan W."/>
            <person name="Fan B."/>
            <person name="Jiang Y."/>
            <person name="Adhikari A."/>
            <person name="Zheng C.-J."/>
            <person name="Schuster L."/>
            <person name="Cowan T.M."/>
            <person name="Smanski M.J."/>
            <person name="Chevrette M.G."/>
            <person name="De Carvalho L.P.S."/>
            <person name="Shen B."/>
        </authorList>
    </citation>
    <scope>NUCLEOTIDE SEQUENCE [LARGE SCALE GENOMIC DNA]</scope>
    <source>
        <strain evidence="1 2">NPDC019275</strain>
    </source>
</reference>